<feature type="non-terminal residue" evidence="1">
    <location>
        <position position="218"/>
    </location>
</feature>
<accession>A0A392PE79</accession>
<dbReference type="CDD" id="cd00303">
    <property type="entry name" value="retropepsin_like"/>
    <property type="match status" value="1"/>
</dbReference>
<dbReference type="GO" id="GO:0003964">
    <property type="term" value="F:RNA-directed DNA polymerase activity"/>
    <property type="evidence" value="ECO:0007669"/>
    <property type="project" value="UniProtKB-KW"/>
</dbReference>
<comment type="caution">
    <text evidence="1">The sequence shown here is derived from an EMBL/GenBank/DDBJ whole genome shotgun (WGS) entry which is preliminary data.</text>
</comment>
<dbReference type="Pfam" id="PF08284">
    <property type="entry name" value="RVP_2"/>
    <property type="match status" value="1"/>
</dbReference>
<dbReference type="InterPro" id="IPR043502">
    <property type="entry name" value="DNA/RNA_pol_sf"/>
</dbReference>
<evidence type="ECO:0000313" key="1">
    <source>
        <dbReference type="EMBL" id="MCI10413.1"/>
    </source>
</evidence>
<dbReference type="Gene3D" id="3.10.10.10">
    <property type="entry name" value="HIV Type 1 Reverse Transcriptase, subunit A, domain 1"/>
    <property type="match status" value="1"/>
</dbReference>
<reference evidence="1 2" key="1">
    <citation type="journal article" date="2018" name="Front. Plant Sci.">
        <title>Red Clover (Trifolium pratense) and Zigzag Clover (T. medium) - A Picture of Genomic Similarities and Differences.</title>
        <authorList>
            <person name="Dluhosova J."/>
            <person name="Istvanek J."/>
            <person name="Nedelnik J."/>
            <person name="Repkova J."/>
        </authorList>
    </citation>
    <scope>NUCLEOTIDE SEQUENCE [LARGE SCALE GENOMIC DNA]</scope>
    <source>
        <strain evidence="2">cv. 10/8</strain>
        <tissue evidence="1">Leaf</tissue>
    </source>
</reference>
<keyword evidence="1" id="KW-0695">RNA-directed DNA polymerase</keyword>
<protein>
    <submittedName>
        <fullName evidence="1">RNA-directed DNA polymerase (Reverse transcriptase)</fullName>
    </submittedName>
</protein>
<dbReference type="SUPFAM" id="SSF56672">
    <property type="entry name" value="DNA/RNA polymerases"/>
    <property type="match status" value="1"/>
</dbReference>
<dbReference type="EMBL" id="LXQA010076133">
    <property type="protein sequence ID" value="MCI10413.1"/>
    <property type="molecule type" value="Genomic_DNA"/>
</dbReference>
<dbReference type="AlphaFoldDB" id="A0A392PE79"/>
<sequence length="218" mass="24834">MRIKLGDGFQTTTQGVCRKVGLTIGDFEVQTDMHLFDLGGIDVVLGVEWLKTLGDTIINWKKQLMSFWSNKEWVTLQGLGESNGSMVSLHSIMSKSKKWEEKVLGSIEKQENEQHKSTLSNEQKEELEQLLNCYASVFSEPKGLPPIRGKEHAITLVEGQGPVNVRPYRYPHHHKDEIEKQVKEMLTTGIIRQSTSSFSSPVILVKKKDNSWRMCIDY</sequence>
<dbReference type="InterPro" id="IPR021109">
    <property type="entry name" value="Peptidase_aspartic_dom_sf"/>
</dbReference>
<dbReference type="Proteomes" id="UP000265520">
    <property type="component" value="Unassembled WGS sequence"/>
</dbReference>
<name>A0A392PE79_9FABA</name>
<keyword evidence="1" id="KW-0548">Nucleotidyltransferase</keyword>
<dbReference type="PANTHER" id="PTHR15503">
    <property type="entry name" value="LDOC1 RELATED"/>
    <property type="match status" value="1"/>
</dbReference>
<keyword evidence="1" id="KW-0808">Transferase</keyword>
<keyword evidence="2" id="KW-1185">Reference proteome</keyword>
<proteinExistence type="predicted"/>
<dbReference type="PANTHER" id="PTHR15503:SF22">
    <property type="entry name" value="TRANSPOSON TY3-I GAG POLYPROTEIN"/>
    <property type="match status" value="1"/>
</dbReference>
<organism evidence="1 2">
    <name type="scientific">Trifolium medium</name>
    <dbReference type="NCBI Taxonomy" id="97028"/>
    <lineage>
        <taxon>Eukaryota</taxon>
        <taxon>Viridiplantae</taxon>
        <taxon>Streptophyta</taxon>
        <taxon>Embryophyta</taxon>
        <taxon>Tracheophyta</taxon>
        <taxon>Spermatophyta</taxon>
        <taxon>Magnoliopsida</taxon>
        <taxon>eudicotyledons</taxon>
        <taxon>Gunneridae</taxon>
        <taxon>Pentapetalae</taxon>
        <taxon>rosids</taxon>
        <taxon>fabids</taxon>
        <taxon>Fabales</taxon>
        <taxon>Fabaceae</taxon>
        <taxon>Papilionoideae</taxon>
        <taxon>50 kb inversion clade</taxon>
        <taxon>NPAAA clade</taxon>
        <taxon>Hologalegina</taxon>
        <taxon>IRL clade</taxon>
        <taxon>Trifolieae</taxon>
        <taxon>Trifolium</taxon>
    </lineage>
</organism>
<evidence type="ECO:0000313" key="2">
    <source>
        <dbReference type="Proteomes" id="UP000265520"/>
    </source>
</evidence>
<dbReference type="Gene3D" id="2.40.70.10">
    <property type="entry name" value="Acid Proteases"/>
    <property type="match status" value="1"/>
</dbReference>
<dbReference type="InterPro" id="IPR032567">
    <property type="entry name" value="RTL1-rel"/>
</dbReference>